<dbReference type="GO" id="GO:0004614">
    <property type="term" value="F:phosphoglucomutase activity"/>
    <property type="evidence" value="ECO:0007669"/>
    <property type="project" value="UniProtKB-UniRule"/>
</dbReference>
<comment type="similarity">
    <text evidence="2 8">Belongs to the phosphohexose mutase family.</text>
</comment>
<dbReference type="InterPro" id="IPR016066">
    <property type="entry name" value="A-D-PHexomutase_CS"/>
</dbReference>
<comment type="cofactor">
    <cofactor evidence="1">
        <name>Mg(2+)</name>
        <dbReference type="ChEBI" id="CHEBI:18420"/>
    </cofactor>
</comment>
<dbReference type="CDD" id="cd05801">
    <property type="entry name" value="PGM_like3"/>
    <property type="match status" value="1"/>
</dbReference>
<organism evidence="12 13">
    <name type="scientific">Nitrosovibrio tenuis</name>
    <dbReference type="NCBI Taxonomy" id="1233"/>
    <lineage>
        <taxon>Bacteria</taxon>
        <taxon>Pseudomonadati</taxon>
        <taxon>Pseudomonadota</taxon>
        <taxon>Betaproteobacteria</taxon>
        <taxon>Nitrosomonadales</taxon>
        <taxon>Nitrosomonadaceae</taxon>
        <taxon>Nitrosovibrio</taxon>
    </lineage>
</organism>
<dbReference type="InterPro" id="IPR005846">
    <property type="entry name" value="A-D-PHexomutase_a/b/a-III"/>
</dbReference>
<dbReference type="Gene3D" id="3.40.120.10">
    <property type="entry name" value="Alpha-D-Glucose-1,6-Bisphosphate, subunit A, domain 3"/>
    <property type="match status" value="3"/>
</dbReference>
<evidence type="ECO:0000256" key="7">
    <source>
        <dbReference type="NCBIfam" id="TIGR01132"/>
    </source>
</evidence>
<feature type="domain" description="Alpha-D-phosphohexomutase alpha/beta/alpha" evidence="9">
    <location>
        <begin position="40"/>
        <end position="179"/>
    </location>
</feature>
<dbReference type="GO" id="GO:0005975">
    <property type="term" value="P:carbohydrate metabolic process"/>
    <property type="evidence" value="ECO:0007669"/>
    <property type="project" value="UniProtKB-UniRule"/>
</dbReference>
<dbReference type="AlphaFoldDB" id="A0A1H7N3F1"/>
<dbReference type="PANTHER" id="PTHR45745:SF1">
    <property type="entry name" value="PHOSPHOGLUCOMUTASE 2B-RELATED"/>
    <property type="match status" value="1"/>
</dbReference>
<evidence type="ECO:0000259" key="11">
    <source>
        <dbReference type="Pfam" id="PF02880"/>
    </source>
</evidence>
<dbReference type="Proteomes" id="UP000198620">
    <property type="component" value="Unassembled WGS sequence"/>
</dbReference>
<proteinExistence type="inferred from homology"/>
<keyword evidence="5 8" id="KW-0460">Magnesium</keyword>
<dbReference type="RefSeq" id="WP_090828687.1">
    <property type="nucleotide sequence ID" value="NZ_FOBH01000006.1"/>
</dbReference>
<dbReference type="SUPFAM" id="SSF55957">
    <property type="entry name" value="Phosphoglucomutase, C-terminal domain"/>
    <property type="match status" value="1"/>
</dbReference>
<keyword evidence="6" id="KW-0413">Isomerase</keyword>
<dbReference type="InterPro" id="IPR005852">
    <property type="entry name" value="PGM_a-D-Glc-sp"/>
</dbReference>
<gene>
    <name evidence="12" type="ORF">SAMN05216387_10625</name>
</gene>
<evidence type="ECO:0000259" key="10">
    <source>
        <dbReference type="Pfam" id="PF02879"/>
    </source>
</evidence>
<evidence type="ECO:0000256" key="2">
    <source>
        <dbReference type="ARBA" id="ARBA00010231"/>
    </source>
</evidence>
<feature type="domain" description="Alpha-D-phosphohexomutase alpha/beta/alpha" evidence="11">
    <location>
        <begin position="324"/>
        <end position="438"/>
    </location>
</feature>
<dbReference type="PROSITE" id="PS00710">
    <property type="entry name" value="PGM_PMM"/>
    <property type="match status" value="1"/>
</dbReference>
<evidence type="ECO:0000313" key="13">
    <source>
        <dbReference type="Proteomes" id="UP000198620"/>
    </source>
</evidence>
<dbReference type="Pfam" id="PF02880">
    <property type="entry name" value="PGM_PMM_III"/>
    <property type="match status" value="1"/>
</dbReference>
<dbReference type="Pfam" id="PF02878">
    <property type="entry name" value="PGM_PMM_I"/>
    <property type="match status" value="1"/>
</dbReference>
<dbReference type="GO" id="GO:0000287">
    <property type="term" value="F:magnesium ion binding"/>
    <property type="evidence" value="ECO:0007669"/>
    <property type="project" value="InterPro"/>
</dbReference>
<dbReference type="Pfam" id="PF02879">
    <property type="entry name" value="PGM_PMM_II"/>
    <property type="match status" value="1"/>
</dbReference>
<dbReference type="InterPro" id="IPR036900">
    <property type="entry name" value="A-D-PHexomutase_C_sf"/>
</dbReference>
<evidence type="ECO:0000256" key="5">
    <source>
        <dbReference type="ARBA" id="ARBA00022842"/>
    </source>
</evidence>
<evidence type="ECO:0000256" key="8">
    <source>
        <dbReference type="RuleBase" id="RU004326"/>
    </source>
</evidence>
<dbReference type="InterPro" id="IPR005844">
    <property type="entry name" value="A-D-PHexomutase_a/b/a-I"/>
</dbReference>
<keyword evidence="13" id="KW-1185">Reference proteome</keyword>
<sequence>MKISPLAGKPAPASVLVNVPRLVTAYYTEIPDSAVAAQRVAFGTSGHRGSALETSFNEWHVLAITQAICSYRKQQNINGPLFLGIDTHALSEPALASALEVLAANGVEVMLAKNRAYTPTPAISHAILTYNRGRTEGLSDGIVITPSHNPPESGGFKYNPPHGGPAGVEITASIETLSNEFLENGLAGIRRVRFENALRASTTHQHDFLNNYVNDLAAVVDMDAIREAGIHIGVDPLGGAGVDYWPAIAERYKLNLKTVREEVDPTFRFMTLDWDGKIRMDPSSPYAMRGLIGLKDHFDIAFACDTDHDRHGIVTRSSGLLLADHYLSVATHYLFQNRPKWTSEVAVGKTVVSSRMIDLVTAKLGRRLYEVPVGFKWFVDGLHNGSLGFCGEESAGASFLRFDGSVWTTDKDAIIPALLSAEITARTNRDPGELYNELGREFGDPVFKRVDAPASPVEKQILAKLSPEQIDCRDLAGEKIQTILTRAPGNNAAIGGIKVIAEHGWFAARPSGTEDIYKIYAESFRGTDHLQHILEQAETIVADALAAAMKDNAEGMRSAG</sequence>
<dbReference type="EMBL" id="FOBH01000006">
    <property type="protein sequence ID" value="SEL17485.1"/>
    <property type="molecule type" value="Genomic_DNA"/>
</dbReference>
<evidence type="ECO:0000256" key="3">
    <source>
        <dbReference type="ARBA" id="ARBA00022553"/>
    </source>
</evidence>
<name>A0A1H7N3F1_9PROT</name>
<dbReference type="InterPro" id="IPR005845">
    <property type="entry name" value="A-D-PHexomutase_a/b/a-II"/>
</dbReference>
<dbReference type="NCBIfam" id="TIGR01132">
    <property type="entry name" value="pgm"/>
    <property type="match status" value="1"/>
</dbReference>
<evidence type="ECO:0000256" key="4">
    <source>
        <dbReference type="ARBA" id="ARBA00022723"/>
    </source>
</evidence>
<dbReference type="OrthoDB" id="9806956at2"/>
<dbReference type="EC" id="5.4.2.2" evidence="7"/>
<dbReference type="SUPFAM" id="SSF53738">
    <property type="entry name" value="Phosphoglucomutase, first 3 domains"/>
    <property type="match status" value="3"/>
</dbReference>
<evidence type="ECO:0000313" key="12">
    <source>
        <dbReference type="EMBL" id="SEL17485.1"/>
    </source>
</evidence>
<dbReference type="Gene3D" id="3.30.310.50">
    <property type="entry name" value="Alpha-D-phosphohexomutase, C-terminal domain"/>
    <property type="match status" value="1"/>
</dbReference>
<evidence type="ECO:0000256" key="6">
    <source>
        <dbReference type="ARBA" id="ARBA00023235"/>
    </source>
</evidence>
<protein>
    <recommendedName>
        <fullName evidence="7">Phosphoglucomutase</fullName>
        <ecNumber evidence="7">5.4.2.2</ecNumber>
    </recommendedName>
</protein>
<dbReference type="InterPro" id="IPR016055">
    <property type="entry name" value="A-D-PHexomutase_a/b/a-I/II/III"/>
</dbReference>
<feature type="domain" description="Alpha-D-phosphohexomutase alpha/beta/alpha" evidence="10">
    <location>
        <begin position="211"/>
        <end position="315"/>
    </location>
</feature>
<dbReference type="GO" id="GO:0006166">
    <property type="term" value="P:purine ribonucleoside salvage"/>
    <property type="evidence" value="ECO:0007669"/>
    <property type="project" value="TreeGrafter"/>
</dbReference>
<keyword evidence="4 8" id="KW-0479">Metal-binding</keyword>
<dbReference type="GO" id="GO:0008973">
    <property type="term" value="F:phosphopentomutase activity"/>
    <property type="evidence" value="ECO:0007669"/>
    <property type="project" value="TreeGrafter"/>
</dbReference>
<dbReference type="PANTHER" id="PTHR45745">
    <property type="entry name" value="PHOSPHOMANNOMUTASE 45A"/>
    <property type="match status" value="1"/>
</dbReference>
<keyword evidence="3" id="KW-0597">Phosphoprotein</keyword>
<evidence type="ECO:0000256" key="1">
    <source>
        <dbReference type="ARBA" id="ARBA00001946"/>
    </source>
</evidence>
<reference evidence="12 13" key="1">
    <citation type="submission" date="2016-10" db="EMBL/GenBank/DDBJ databases">
        <authorList>
            <person name="de Groot N.N."/>
        </authorList>
    </citation>
    <scope>NUCLEOTIDE SEQUENCE [LARGE SCALE GENOMIC DNA]</scope>
    <source>
        <strain evidence="12 13">Nv1</strain>
    </source>
</reference>
<evidence type="ECO:0000259" key="9">
    <source>
        <dbReference type="Pfam" id="PF02878"/>
    </source>
</evidence>
<accession>A0A1H7N3F1</accession>
<dbReference type="STRING" id="1233.SAMN05216387_10625"/>